<dbReference type="STRING" id="6198.A0A075ADA7"/>
<dbReference type="CTD" id="20314450"/>
<evidence type="ECO:0000313" key="2">
    <source>
        <dbReference type="EMBL" id="KER34090.1"/>
    </source>
</evidence>
<dbReference type="EMBL" id="KL596620">
    <property type="protein sequence ID" value="KER34090.1"/>
    <property type="molecule type" value="Genomic_DNA"/>
</dbReference>
<proteinExistence type="predicted"/>
<organism evidence="2 3">
    <name type="scientific">Opisthorchis viverrini</name>
    <name type="common">Southeast Asian liver fluke</name>
    <dbReference type="NCBI Taxonomy" id="6198"/>
    <lineage>
        <taxon>Eukaryota</taxon>
        <taxon>Metazoa</taxon>
        <taxon>Spiralia</taxon>
        <taxon>Lophotrochozoa</taxon>
        <taxon>Platyhelminthes</taxon>
        <taxon>Trematoda</taxon>
        <taxon>Digenea</taxon>
        <taxon>Opisthorchiida</taxon>
        <taxon>Opisthorchiata</taxon>
        <taxon>Opisthorchiidae</taxon>
        <taxon>Opisthorchis</taxon>
    </lineage>
</organism>
<feature type="compositionally biased region" description="Polar residues" evidence="1">
    <location>
        <begin position="162"/>
        <end position="177"/>
    </location>
</feature>
<keyword evidence="3" id="KW-1185">Reference proteome</keyword>
<dbReference type="KEGG" id="ovi:T265_00262"/>
<sequence length="177" mass="19483">MEFHAVSIFFPKVFLRWLKWLEREFTDRKVRGSNPTSASGLPLSRLGQPDTIPTLVVPSGGMAARHRKSATAERFFSSESGTTIEDGHCAHFARQTVGRNENNFEGRRSIVATRLADQVQSVHHTGYGVGFNGKNVYPTPCTKHESTASTQRTHNDSKHKSPTVTFGSPSPTTALAD</sequence>
<gene>
    <name evidence="2" type="ORF">T265_00262</name>
</gene>
<feature type="region of interest" description="Disordered" evidence="1">
    <location>
        <begin position="142"/>
        <end position="177"/>
    </location>
</feature>
<dbReference type="AlphaFoldDB" id="A0A075ADA7"/>
<dbReference type="RefSeq" id="XP_009162234.1">
    <property type="nucleotide sequence ID" value="XM_009163970.1"/>
</dbReference>
<name>A0A075ADA7_OPIVI</name>
<protein>
    <submittedName>
        <fullName evidence="2">Uncharacterized protein</fullName>
    </submittedName>
</protein>
<dbReference type="Proteomes" id="UP000054324">
    <property type="component" value="Unassembled WGS sequence"/>
</dbReference>
<accession>A0A075ADA7</accession>
<dbReference type="OrthoDB" id="269496at2759"/>
<evidence type="ECO:0000256" key="1">
    <source>
        <dbReference type="SAM" id="MobiDB-lite"/>
    </source>
</evidence>
<reference evidence="2 3" key="1">
    <citation type="submission" date="2013-11" db="EMBL/GenBank/DDBJ databases">
        <title>Opisthorchis viverrini - life in the bile duct.</title>
        <authorList>
            <person name="Young N.D."/>
            <person name="Nagarajan N."/>
            <person name="Lin S.J."/>
            <person name="Korhonen P.K."/>
            <person name="Jex A.R."/>
            <person name="Hall R.S."/>
            <person name="Safavi-Hemami H."/>
            <person name="Kaewkong W."/>
            <person name="Bertrand D."/>
            <person name="Gao S."/>
            <person name="Seet Q."/>
            <person name="Wongkham S."/>
            <person name="Teh B.T."/>
            <person name="Wongkham C."/>
            <person name="Intapan P.M."/>
            <person name="Maleewong W."/>
            <person name="Yang X."/>
            <person name="Hu M."/>
            <person name="Wang Z."/>
            <person name="Hofmann A."/>
            <person name="Sternberg P.W."/>
            <person name="Tan P."/>
            <person name="Wang J."/>
            <person name="Gasser R.B."/>
        </authorList>
    </citation>
    <scope>NUCLEOTIDE SEQUENCE [LARGE SCALE GENOMIC DNA]</scope>
</reference>
<evidence type="ECO:0000313" key="3">
    <source>
        <dbReference type="Proteomes" id="UP000054324"/>
    </source>
</evidence>
<dbReference type="GeneID" id="20314450"/>